<sequence length="409" mass="43832">MACVVLAMSHLRMEPEEKDASSRRAAYPTRWPSKSLGEAGGCTSCPRHADYEVRVPTEYIRTTSPMQVGSPNGALACGAGAGGGLVYSFECVICQVPGSNERTTNYTVRRQAGKWCVRGEVARACECEHFLSSHSYARRRLSKTIKRMSVASGGPPGRQPFVRCRPRSKGSESPGRPPTRQRMRRPQLPSARRRRHQHLSQGSWQRTAGARCDNVTFRPAGAGPLMRATGLERPAQPSVCETRVPYTCPCRGGPAVGAAGSRYSVPWVAAASAWCPADLLPQPGTSTDAANQPPASAGALVVWAEKHWGSIALASRVPCGRQSHGSGADCWARSPVSTENSPGFLSGRVHLLPTIPLTLSSLVRLVFIPLRSPPRPSPLCSPSSASARLPTAIEPCEFRLPIGPSSPAR</sequence>
<dbReference type="Proteomes" id="UP000078240">
    <property type="component" value="Unassembled WGS sequence"/>
</dbReference>
<evidence type="ECO:0000313" key="3">
    <source>
        <dbReference type="EMBL" id="OAQ88198.1"/>
    </source>
</evidence>
<feature type="region of interest" description="Disordered" evidence="1">
    <location>
        <begin position="147"/>
        <end position="206"/>
    </location>
</feature>
<dbReference type="Proteomes" id="UP000078340">
    <property type="component" value="Unassembled WGS sequence"/>
</dbReference>
<dbReference type="EMBL" id="LSBI01000006">
    <property type="protein sequence ID" value="OAQ88198.1"/>
    <property type="molecule type" value="Genomic_DNA"/>
</dbReference>
<evidence type="ECO:0000256" key="1">
    <source>
        <dbReference type="SAM" id="MobiDB-lite"/>
    </source>
</evidence>
<gene>
    <name evidence="2" type="ORF">VFPBJ_05980</name>
    <name evidence="3" type="ORF">VFPFJ_06663</name>
</gene>
<dbReference type="EMBL" id="LSBH01000004">
    <property type="protein sequence ID" value="OAQ80395.1"/>
    <property type="molecule type" value="Genomic_DNA"/>
</dbReference>
<name>A0A179HEZ1_PURLI</name>
<accession>A0A179HEZ1</accession>
<evidence type="ECO:0000313" key="2">
    <source>
        <dbReference type="EMBL" id="OAQ80395.1"/>
    </source>
</evidence>
<protein>
    <submittedName>
        <fullName evidence="3">Uncharacterized protein</fullName>
    </submittedName>
</protein>
<comment type="caution">
    <text evidence="3">The sequence shown here is derived from an EMBL/GenBank/DDBJ whole genome shotgun (WGS) entry which is preliminary data.</text>
</comment>
<feature type="compositionally biased region" description="Basic residues" evidence="1">
    <location>
        <begin position="179"/>
        <end position="198"/>
    </location>
</feature>
<dbReference type="AlphaFoldDB" id="A0A179HEZ1"/>
<organism evidence="3 4">
    <name type="scientific">Purpureocillium lilacinum</name>
    <name type="common">Paecilomyces lilacinus</name>
    <dbReference type="NCBI Taxonomy" id="33203"/>
    <lineage>
        <taxon>Eukaryota</taxon>
        <taxon>Fungi</taxon>
        <taxon>Dikarya</taxon>
        <taxon>Ascomycota</taxon>
        <taxon>Pezizomycotina</taxon>
        <taxon>Sordariomycetes</taxon>
        <taxon>Hypocreomycetidae</taxon>
        <taxon>Hypocreales</taxon>
        <taxon>Ophiocordycipitaceae</taxon>
        <taxon>Purpureocillium</taxon>
    </lineage>
</organism>
<reference evidence="3 4" key="1">
    <citation type="submission" date="2016-02" db="EMBL/GenBank/DDBJ databases">
        <title>Biosynthesis of antibiotic leucinostatins and their inhibition on Phytophthora in bio-control Purpureocillium lilacinum.</title>
        <authorList>
            <person name="Wang G."/>
            <person name="Liu Z."/>
            <person name="Lin R."/>
            <person name="Li E."/>
            <person name="Mao Z."/>
            <person name="Ling J."/>
            <person name="Yin W."/>
            <person name="Xie B."/>
        </authorList>
    </citation>
    <scope>NUCLEOTIDE SEQUENCE [LARGE SCALE GENOMIC DNA]</scope>
    <source>
        <strain evidence="2">PLBJ-1</strain>
        <strain evidence="3">PLFJ-1</strain>
    </source>
</reference>
<proteinExistence type="predicted"/>
<evidence type="ECO:0000313" key="4">
    <source>
        <dbReference type="Proteomes" id="UP000078340"/>
    </source>
</evidence>